<evidence type="ECO:0000259" key="2">
    <source>
        <dbReference type="PROSITE" id="PS51664"/>
    </source>
</evidence>
<feature type="compositionally biased region" description="Polar residues" evidence="1">
    <location>
        <begin position="186"/>
        <end position="197"/>
    </location>
</feature>
<gene>
    <name evidence="3" type="ORF">NS220_08365</name>
</gene>
<dbReference type="AlphaFoldDB" id="A0A147EXL9"/>
<feature type="domain" description="YcaO" evidence="2">
    <location>
        <begin position="188"/>
        <end position="568"/>
    </location>
</feature>
<sequence length="568" mass="61331">MIGLAHSAPSRDSAAVWTAPATVVVGAGGLTRAERDAVIADRWFRARPHVQAQVVSRSGVRRVGGPEDGELLGRIVRSLRDFASAGAAEATNVWEVDQRSGLIRHTELSEIATPLGETAAEVPRVDAVSLRERDLAGWEWESAGLIDPIAALLAPEVTDAVACTTLAPASGATATRTRDSARRLTWSGQGESFSGSRRSAVVEGIERLVGGQQFTRRHPLTSARALEGRVLTPRAFDPYLGSAYGRIVERFDAARPHEWVSGSSLRDDEHVWIPRELVYYAEIPENERWALGTSSGCATGSSLDEATVFGLLELIERDTFVNAWYGGIDAVPALAEDFPGAAGMLARVRLLGWRMELGLLRNAWNVPVFVAAVDTGEVRAFGAAAHLDVATAGLRAMTEAVAYAPGRIAEVADNADRVDELRRDPRRARHIEDHPLLPVRGAHPAYATMCGDPREALSLDEISAFADAGTRLLHDGDDGAGVDVRGIRSALVRLLAEEGIETFRVVQSAPFEKQLGLETVMTLAPALSQLDFGWEAQRVRTSTRPLDQAQLLTGRRPSALRDLPHPFS</sequence>
<dbReference type="Gene3D" id="3.30.160.660">
    <property type="match status" value="1"/>
</dbReference>
<reference evidence="3 4" key="1">
    <citation type="journal article" date="2016" name="Front. Microbiol.">
        <title>Genomic Resource of Rice Seed Associated Bacteria.</title>
        <authorList>
            <person name="Midha S."/>
            <person name="Bansal K."/>
            <person name="Sharma S."/>
            <person name="Kumar N."/>
            <person name="Patil P.P."/>
            <person name="Chaudhry V."/>
            <person name="Patil P.B."/>
        </authorList>
    </citation>
    <scope>NUCLEOTIDE SEQUENCE [LARGE SCALE GENOMIC DNA]</scope>
    <source>
        <strain evidence="3 4">NS220</strain>
    </source>
</reference>
<dbReference type="Pfam" id="PF02624">
    <property type="entry name" value="YcaO"/>
    <property type="match status" value="1"/>
</dbReference>
<dbReference type="PANTHER" id="PTHR37809:SF1">
    <property type="entry name" value="RIBOSOMAL PROTEIN S12 METHYLTHIOTRANSFERASE ACCESSORY FACTOR YCAO"/>
    <property type="match status" value="1"/>
</dbReference>
<dbReference type="OrthoDB" id="2379922at2"/>
<dbReference type="InterPro" id="IPR003776">
    <property type="entry name" value="YcaO-like_dom"/>
</dbReference>
<name>A0A147EXL9_MICTE</name>
<comment type="caution">
    <text evidence="3">The sequence shown here is derived from an EMBL/GenBank/DDBJ whole genome shotgun (WGS) entry which is preliminary data.</text>
</comment>
<organism evidence="3 4">
    <name type="scientific">Microbacterium testaceum</name>
    <name type="common">Aureobacterium testaceum</name>
    <name type="synonym">Brevibacterium testaceum</name>
    <dbReference type="NCBI Taxonomy" id="2033"/>
    <lineage>
        <taxon>Bacteria</taxon>
        <taxon>Bacillati</taxon>
        <taxon>Actinomycetota</taxon>
        <taxon>Actinomycetes</taxon>
        <taxon>Micrococcales</taxon>
        <taxon>Microbacteriaceae</taxon>
        <taxon>Microbacterium</taxon>
    </lineage>
</organism>
<protein>
    <recommendedName>
        <fullName evidence="2">YcaO domain-containing protein</fullName>
    </recommendedName>
</protein>
<evidence type="ECO:0000313" key="4">
    <source>
        <dbReference type="Proteomes" id="UP000075025"/>
    </source>
</evidence>
<feature type="region of interest" description="Disordered" evidence="1">
    <location>
        <begin position="178"/>
        <end position="197"/>
    </location>
</feature>
<proteinExistence type="predicted"/>
<dbReference type="PROSITE" id="PS51664">
    <property type="entry name" value="YCAO"/>
    <property type="match status" value="1"/>
</dbReference>
<dbReference type="Gene3D" id="3.30.40.250">
    <property type="match status" value="1"/>
</dbReference>
<dbReference type="Proteomes" id="UP000075025">
    <property type="component" value="Unassembled WGS sequence"/>
</dbReference>
<dbReference type="RefSeq" id="WP_058623611.1">
    <property type="nucleotide sequence ID" value="NZ_LDRT01000049.1"/>
</dbReference>
<evidence type="ECO:0000256" key="1">
    <source>
        <dbReference type="SAM" id="MobiDB-lite"/>
    </source>
</evidence>
<evidence type="ECO:0000313" key="3">
    <source>
        <dbReference type="EMBL" id="KTR94666.1"/>
    </source>
</evidence>
<dbReference type="EMBL" id="LDRT01000049">
    <property type="protein sequence ID" value="KTR94666.1"/>
    <property type="molecule type" value="Genomic_DNA"/>
</dbReference>
<accession>A0A147EXL9</accession>
<dbReference type="PANTHER" id="PTHR37809">
    <property type="entry name" value="RIBOSOMAL PROTEIN S12 METHYLTHIOTRANSFERASE ACCESSORY FACTOR YCAO"/>
    <property type="match status" value="1"/>
</dbReference>
<dbReference type="PATRIC" id="fig|2033.6.peg.2682"/>